<accession>A0A9X8RLJ4</accession>
<sequence length="62" mass="7072">MKTIELNQNEIRAIDAYMSSNPCRSGCVYDEMRNSRKDCEECELESARISILEKLGLLSNSI</sequence>
<name>A0A9X8RLJ4_CLODI</name>
<dbReference type="Proteomes" id="UP000189137">
    <property type="component" value="Unassembled WGS sequence"/>
</dbReference>
<proteinExistence type="predicted"/>
<dbReference type="RefSeq" id="WP_009900676.1">
    <property type="nucleotide sequence ID" value="NZ_BIQW01000005.1"/>
</dbReference>
<gene>
    <name evidence="1" type="ORF">SAMEA3375112_03355</name>
</gene>
<organism evidence="1 2">
    <name type="scientific">Clostridioides difficile</name>
    <name type="common">Peptoclostridium difficile</name>
    <dbReference type="NCBI Taxonomy" id="1496"/>
    <lineage>
        <taxon>Bacteria</taxon>
        <taxon>Bacillati</taxon>
        <taxon>Bacillota</taxon>
        <taxon>Clostridia</taxon>
        <taxon>Peptostreptococcales</taxon>
        <taxon>Peptostreptococcaceae</taxon>
        <taxon>Clostridioides</taxon>
    </lineage>
</organism>
<dbReference type="AlphaFoldDB" id="A0A9X8RLJ4"/>
<evidence type="ECO:0000313" key="2">
    <source>
        <dbReference type="Proteomes" id="UP000189137"/>
    </source>
</evidence>
<protein>
    <submittedName>
        <fullName evidence="1">Uncharacterized protein</fullName>
    </submittedName>
</protein>
<reference evidence="1 2" key="1">
    <citation type="submission" date="2017-02" db="EMBL/GenBank/DDBJ databases">
        <authorList>
            <consortium name="Pathogen Informatics"/>
        </authorList>
    </citation>
    <scope>NUCLEOTIDE SEQUENCE [LARGE SCALE GENOMIC DNA]</scope>
    <source>
        <strain evidence="1 2">VRECD0157</strain>
    </source>
</reference>
<dbReference type="EMBL" id="FUPS01000014">
    <property type="protein sequence ID" value="SJS98969.1"/>
    <property type="molecule type" value="Genomic_DNA"/>
</dbReference>
<evidence type="ECO:0000313" key="1">
    <source>
        <dbReference type="EMBL" id="SJS98969.1"/>
    </source>
</evidence>
<comment type="caution">
    <text evidence="1">The sequence shown here is derived from an EMBL/GenBank/DDBJ whole genome shotgun (WGS) entry which is preliminary data.</text>
</comment>